<organism evidence="1">
    <name type="scientific">marine metagenome</name>
    <dbReference type="NCBI Taxonomy" id="408172"/>
    <lineage>
        <taxon>unclassified sequences</taxon>
        <taxon>metagenomes</taxon>
        <taxon>ecological metagenomes</taxon>
    </lineage>
</organism>
<dbReference type="AlphaFoldDB" id="A0A382QZL3"/>
<proteinExistence type="predicted"/>
<gene>
    <name evidence="1" type="ORF">METZ01_LOCUS343196</name>
</gene>
<protein>
    <recommendedName>
        <fullName evidence="2">WYL domain-containing protein</fullName>
    </recommendedName>
</protein>
<accession>A0A382QZL3</accession>
<name>A0A382QZL3_9ZZZZ</name>
<reference evidence="1" key="1">
    <citation type="submission" date="2018-05" db="EMBL/GenBank/DDBJ databases">
        <authorList>
            <person name="Lanie J.A."/>
            <person name="Ng W.-L."/>
            <person name="Kazmierczak K.M."/>
            <person name="Andrzejewski T.M."/>
            <person name="Davidsen T.M."/>
            <person name="Wayne K.J."/>
            <person name="Tettelin H."/>
            <person name="Glass J.I."/>
            <person name="Rusch D."/>
            <person name="Podicherti R."/>
            <person name="Tsui H.-C.T."/>
            <person name="Winkler M.E."/>
        </authorList>
    </citation>
    <scope>NUCLEOTIDE SEQUENCE</scope>
</reference>
<evidence type="ECO:0000313" key="1">
    <source>
        <dbReference type="EMBL" id="SVC90342.1"/>
    </source>
</evidence>
<evidence type="ECO:0008006" key="2">
    <source>
        <dbReference type="Google" id="ProtNLM"/>
    </source>
</evidence>
<dbReference type="EMBL" id="UINC01117717">
    <property type="protein sequence ID" value="SVC90342.1"/>
    <property type="molecule type" value="Genomic_DNA"/>
</dbReference>
<sequence>MGFGAQVEVVKPVFLRKEFKEKIKKLVKVYSG</sequence>